<keyword evidence="2" id="KW-1185">Reference proteome</keyword>
<reference evidence="2" key="1">
    <citation type="journal article" date="2019" name="Int. J. Syst. Evol. Microbiol.">
        <title>The Global Catalogue of Microorganisms (GCM) 10K type strain sequencing project: providing services to taxonomists for standard genome sequencing and annotation.</title>
        <authorList>
            <consortium name="The Broad Institute Genomics Platform"/>
            <consortium name="The Broad Institute Genome Sequencing Center for Infectious Disease"/>
            <person name="Wu L."/>
            <person name="Ma J."/>
        </authorList>
    </citation>
    <scope>NUCLEOTIDE SEQUENCE [LARGE SCALE GENOMIC DNA]</scope>
    <source>
        <strain evidence="2">JCM 6307</strain>
    </source>
</reference>
<gene>
    <name evidence="1" type="ORF">GCM10010406_33890</name>
</gene>
<dbReference type="EMBL" id="BAAATA010000019">
    <property type="protein sequence ID" value="GAA2494970.1"/>
    <property type="molecule type" value="Genomic_DNA"/>
</dbReference>
<evidence type="ECO:0000313" key="2">
    <source>
        <dbReference type="Proteomes" id="UP001501358"/>
    </source>
</evidence>
<dbReference type="Proteomes" id="UP001501358">
    <property type="component" value="Unassembled WGS sequence"/>
</dbReference>
<sequence length="96" mass="10401">MSDDTGAFEAHVKEWTVRIHLFEEGSLTRARAVLDTGDNVIEGLGEARRNPHDPSVPEIGDEFAVGRALADLGLHLIHSGRADSAAVESVRRRDTG</sequence>
<dbReference type="SUPFAM" id="SSF143212">
    <property type="entry name" value="Rv2632c-like"/>
    <property type="match status" value="1"/>
</dbReference>
<dbReference type="RefSeq" id="WP_182315835.1">
    <property type="nucleotide sequence ID" value="NZ_BAAATA010000019.1"/>
</dbReference>
<protein>
    <submittedName>
        <fullName evidence="1">DUF1876 domain-containing protein</fullName>
    </submittedName>
</protein>
<organism evidence="1 2">
    <name type="scientific">Streptomyces thermolineatus</name>
    <dbReference type="NCBI Taxonomy" id="44033"/>
    <lineage>
        <taxon>Bacteria</taxon>
        <taxon>Bacillati</taxon>
        <taxon>Actinomycetota</taxon>
        <taxon>Actinomycetes</taxon>
        <taxon>Kitasatosporales</taxon>
        <taxon>Streptomycetaceae</taxon>
        <taxon>Streptomyces</taxon>
    </lineage>
</organism>
<dbReference type="Gene3D" id="3.30.160.240">
    <property type="entry name" value="Rv1738"/>
    <property type="match status" value="1"/>
</dbReference>
<proteinExistence type="predicted"/>
<comment type="caution">
    <text evidence="1">The sequence shown here is derived from an EMBL/GenBank/DDBJ whole genome shotgun (WGS) entry which is preliminary data.</text>
</comment>
<dbReference type="InterPro" id="IPR038070">
    <property type="entry name" value="Rv2632c-like_sf"/>
</dbReference>
<name>A0ABP5Z9K4_9ACTN</name>
<dbReference type="Pfam" id="PF08962">
    <property type="entry name" value="Rv2632c-like"/>
    <property type="match status" value="1"/>
</dbReference>
<dbReference type="InterPro" id="IPR015057">
    <property type="entry name" value="Rv2632c-like"/>
</dbReference>
<accession>A0ABP5Z9K4</accession>
<evidence type="ECO:0000313" key="1">
    <source>
        <dbReference type="EMBL" id="GAA2494970.1"/>
    </source>
</evidence>